<dbReference type="Proteomes" id="UP001140011">
    <property type="component" value="Unassembled WGS sequence"/>
</dbReference>
<dbReference type="EMBL" id="JANBUH010000138">
    <property type="protein sequence ID" value="KAJ2754129.1"/>
    <property type="molecule type" value="Genomic_DNA"/>
</dbReference>
<reference evidence="12" key="1">
    <citation type="submission" date="2022-07" db="EMBL/GenBank/DDBJ databases">
        <title>Phylogenomic reconstructions and comparative analyses of Kickxellomycotina fungi.</title>
        <authorList>
            <person name="Reynolds N.K."/>
            <person name="Stajich J.E."/>
            <person name="Barry K."/>
            <person name="Grigoriev I.V."/>
            <person name="Crous P."/>
            <person name="Smith M.E."/>
        </authorList>
    </citation>
    <scope>NUCLEOTIDE SEQUENCE</scope>
    <source>
        <strain evidence="12">BCRC 34297</strain>
    </source>
</reference>
<organism evidence="12 13">
    <name type="scientific">Coemansia pectinata</name>
    <dbReference type="NCBI Taxonomy" id="1052879"/>
    <lineage>
        <taxon>Eukaryota</taxon>
        <taxon>Fungi</taxon>
        <taxon>Fungi incertae sedis</taxon>
        <taxon>Zoopagomycota</taxon>
        <taxon>Kickxellomycotina</taxon>
        <taxon>Kickxellomycetes</taxon>
        <taxon>Kickxellales</taxon>
        <taxon>Kickxellaceae</taxon>
        <taxon>Coemansia</taxon>
    </lineage>
</organism>
<comment type="pathway">
    <text evidence="1">Amino-acid biosynthesis; L-tryptophan biosynthesis; L-tryptophan from chorismate: step 2/5.</text>
</comment>
<dbReference type="AlphaFoldDB" id="A0A9W8GZE4"/>
<evidence type="ECO:0000256" key="3">
    <source>
        <dbReference type="ARBA" id="ARBA00022605"/>
    </source>
</evidence>
<dbReference type="SUPFAM" id="SSF47648">
    <property type="entry name" value="Nucleoside phosphorylase/phosphoribosyltransferase N-terminal domain"/>
    <property type="match status" value="1"/>
</dbReference>
<gene>
    <name evidence="12" type="primary">TRP4_1</name>
    <name evidence="12" type="ORF">GGI19_002633</name>
</gene>
<evidence type="ECO:0000259" key="11">
    <source>
        <dbReference type="Pfam" id="PF02885"/>
    </source>
</evidence>
<evidence type="ECO:0000313" key="12">
    <source>
        <dbReference type="EMBL" id="KAJ2754129.1"/>
    </source>
</evidence>
<dbReference type="InterPro" id="IPR035902">
    <property type="entry name" value="Nuc_phospho_transferase"/>
</dbReference>
<evidence type="ECO:0000256" key="4">
    <source>
        <dbReference type="ARBA" id="ARBA00022676"/>
    </source>
</evidence>
<keyword evidence="6" id="KW-0822">Tryptophan biosynthesis</keyword>
<comment type="similarity">
    <text evidence="8">Belongs to the anthranilate phosphoribosyltransferase family.</text>
</comment>
<dbReference type="InterPro" id="IPR005940">
    <property type="entry name" value="Anthranilate_Pribosyl_Tfrase"/>
</dbReference>
<dbReference type="GO" id="GO:0004048">
    <property type="term" value="F:anthranilate phosphoribosyltransferase activity"/>
    <property type="evidence" value="ECO:0007669"/>
    <property type="project" value="UniProtKB-EC"/>
</dbReference>
<evidence type="ECO:0000256" key="5">
    <source>
        <dbReference type="ARBA" id="ARBA00022679"/>
    </source>
</evidence>
<evidence type="ECO:0000256" key="7">
    <source>
        <dbReference type="ARBA" id="ARBA00023141"/>
    </source>
</evidence>
<keyword evidence="4 12" id="KW-0328">Glycosyltransferase</keyword>
<name>A0A9W8GZE4_9FUNG</name>
<dbReference type="SUPFAM" id="SSF52418">
    <property type="entry name" value="Nucleoside phosphorylase/phosphoribosyltransferase catalytic domain"/>
    <property type="match status" value="1"/>
</dbReference>
<feature type="domain" description="Glycosyl transferase family 3 N-terminal" evidence="11">
    <location>
        <begin position="12"/>
        <end position="71"/>
    </location>
</feature>
<dbReference type="GO" id="GO:0000162">
    <property type="term" value="P:L-tryptophan biosynthetic process"/>
    <property type="evidence" value="ECO:0007669"/>
    <property type="project" value="UniProtKB-KW"/>
</dbReference>
<dbReference type="InterPro" id="IPR000312">
    <property type="entry name" value="Glycosyl_Trfase_fam3"/>
</dbReference>
<dbReference type="InterPro" id="IPR036320">
    <property type="entry name" value="Glycosyl_Trfase_fam3_N_dom_sf"/>
</dbReference>
<evidence type="ECO:0000259" key="10">
    <source>
        <dbReference type="Pfam" id="PF00591"/>
    </source>
</evidence>
<evidence type="ECO:0000256" key="9">
    <source>
        <dbReference type="ARBA" id="ARBA00071401"/>
    </source>
</evidence>
<dbReference type="Pfam" id="PF02885">
    <property type="entry name" value="Glycos_trans_3N"/>
    <property type="match status" value="1"/>
</dbReference>
<evidence type="ECO:0000256" key="2">
    <source>
        <dbReference type="ARBA" id="ARBA00011948"/>
    </source>
</evidence>
<keyword evidence="7" id="KW-0057">Aromatic amino acid biosynthesis</keyword>
<protein>
    <recommendedName>
        <fullName evidence="9">Anthranilate phosphoribosyltransferase</fullName>
        <ecNumber evidence="2">2.4.2.18</ecNumber>
    </recommendedName>
</protein>
<sequence>MTAILEEQRHLKDILKQIVLHPESLTPAHVVGGIRSIVRGEASDAQIGGFLIALKLRRIDNDPEMVVALAQETLRGAIVPDVGLDGKPREDIGMIVDIIGTGGDGWNTFNISTTSSLIAAAAGLTVAKHGSRAFSSNCGSADLLEGMGCNLSAVLPVHVAMFLKEYRYCFILANNFHPSMHYVTKMWNELGFPTPFKVLGPMTNPVVPHRAVIGVNSKALGPVMAEALRIMGRRNYAVVCGDENLDEISIAGDTHVWHIQESGEIRNYTIHPRDFGVPAHPLSEAAGATLEENKATLHRLLSNELEERDIAVRDFVLINTGFLLYVAGTASSMEEGATIARQTLESSKVKSLLESFAKATWTL</sequence>
<dbReference type="InterPro" id="IPR017459">
    <property type="entry name" value="Glycosyl_Trfase_fam3_N_dom"/>
</dbReference>
<dbReference type="Gene3D" id="1.20.970.10">
    <property type="entry name" value="Transferase, Pyrimidine Nucleoside Phosphorylase, Chain C"/>
    <property type="match status" value="1"/>
</dbReference>
<dbReference type="HAMAP" id="MF_00211">
    <property type="entry name" value="TrpD"/>
    <property type="match status" value="1"/>
</dbReference>
<keyword evidence="5 12" id="KW-0808">Transferase</keyword>
<evidence type="ECO:0000256" key="6">
    <source>
        <dbReference type="ARBA" id="ARBA00022822"/>
    </source>
</evidence>
<dbReference type="PANTHER" id="PTHR43285:SF2">
    <property type="entry name" value="ANTHRANILATE PHOSPHORIBOSYLTRANSFERASE"/>
    <property type="match status" value="1"/>
</dbReference>
<dbReference type="OrthoDB" id="427800at2759"/>
<keyword evidence="13" id="KW-1185">Reference proteome</keyword>
<dbReference type="PANTHER" id="PTHR43285">
    <property type="entry name" value="ANTHRANILATE PHOSPHORIBOSYLTRANSFERASE"/>
    <property type="match status" value="1"/>
</dbReference>
<dbReference type="Gene3D" id="3.40.1030.10">
    <property type="entry name" value="Nucleoside phosphorylase/phosphoribosyltransferase catalytic domain"/>
    <property type="match status" value="1"/>
</dbReference>
<comment type="caution">
    <text evidence="12">The sequence shown here is derived from an EMBL/GenBank/DDBJ whole genome shotgun (WGS) entry which is preliminary data.</text>
</comment>
<dbReference type="Pfam" id="PF00591">
    <property type="entry name" value="Glycos_transf_3"/>
    <property type="match status" value="1"/>
</dbReference>
<evidence type="ECO:0000256" key="8">
    <source>
        <dbReference type="ARBA" id="ARBA00061500"/>
    </source>
</evidence>
<evidence type="ECO:0000256" key="1">
    <source>
        <dbReference type="ARBA" id="ARBA00004907"/>
    </source>
</evidence>
<dbReference type="EC" id="2.4.2.18" evidence="2"/>
<dbReference type="GO" id="GO:0005829">
    <property type="term" value="C:cytosol"/>
    <property type="evidence" value="ECO:0007669"/>
    <property type="project" value="TreeGrafter"/>
</dbReference>
<feature type="domain" description="Glycosyl transferase family 3" evidence="10">
    <location>
        <begin position="95"/>
        <end position="346"/>
    </location>
</feature>
<proteinExistence type="inferred from homology"/>
<dbReference type="FunFam" id="3.40.1030.10:FF:000002">
    <property type="entry name" value="Anthranilate phosphoribosyltransferase"/>
    <property type="match status" value="1"/>
</dbReference>
<evidence type="ECO:0000313" key="13">
    <source>
        <dbReference type="Proteomes" id="UP001140011"/>
    </source>
</evidence>
<accession>A0A9W8GZE4</accession>
<dbReference type="NCBIfam" id="TIGR01245">
    <property type="entry name" value="trpD"/>
    <property type="match status" value="1"/>
</dbReference>
<keyword evidence="3" id="KW-0028">Amino-acid biosynthesis</keyword>